<feature type="transmembrane region" description="Helical" evidence="1">
    <location>
        <begin position="133"/>
        <end position="150"/>
    </location>
</feature>
<evidence type="ECO:0000313" key="3">
    <source>
        <dbReference type="Proteomes" id="UP000652176"/>
    </source>
</evidence>
<feature type="transmembrane region" description="Helical" evidence="1">
    <location>
        <begin position="179"/>
        <end position="201"/>
    </location>
</feature>
<accession>A0ABR9D8Y6</accession>
<feature type="transmembrane region" description="Helical" evidence="1">
    <location>
        <begin position="75"/>
        <end position="96"/>
    </location>
</feature>
<evidence type="ECO:0008006" key="4">
    <source>
        <dbReference type="Google" id="ProtNLM"/>
    </source>
</evidence>
<feature type="transmembrane region" description="Helical" evidence="1">
    <location>
        <begin position="102"/>
        <end position="121"/>
    </location>
</feature>
<gene>
    <name evidence="2" type="ORF">IE877_21335</name>
</gene>
<feature type="transmembrane region" description="Helical" evidence="1">
    <location>
        <begin position="221"/>
        <end position="243"/>
    </location>
</feature>
<evidence type="ECO:0000256" key="1">
    <source>
        <dbReference type="SAM" id="Phobius"/>
    </source>
</evidence>
<proteinExistence type="predicted"/>
<feature type="transmembrane region" description="Helical" evidence="1">
    <location>
        <begin position="156"/>
        <end position="172"/>
    </location>
</feature>
<feature type="transmembrane region" description="Helical" evidence="1">
    <location>
        <begin position="46"/>
        <end position="63"/>
    </location>
</feature>
<dbReference type="Proteomes" id="UP000652176">
    <property type="component" value="Unassembled WGS sequence"/>
</dbReference>
<dbReference type="RefSeq" id="WP_192376605.1">
    <property type="nucleotide sequence ID" value="NZ_CAJHIV010000001.1"/>
</dbReference>
<dbReference type="EMBL" id="JACXSS010000001">
    <property type="protein sequence ID" value="MBD9358387.1"/>
    <property type="molecule type" value="Genomic_DNA"/>
</dbReference>
<keyword evidence="3" id="KW-1185">Reference proteome</keyword>
<keyword evidence="1" id="KW-0472">Membrane</keyword>
<evidence type="ECO:0000313" key="2">
    <source>
        <dbReference type="EMBL" id="MBD9358387.1"/>
    </source>
</evidence>
<keyword evidence="1" id="KW-1133">Transmembrane helix</keyword>
<comment type="caution">
    <text evidence="2">The sequence shown here is derived from an EMBL/GenBank/DDBJ whole genome shotgun (WGS) entry which is preliminary data.</text>
</comment>
<keyword evidence="1" id="KW-0812">Transmembrane</keyword>
<name>A0ABR9D8Y6_9GAMM</name>
<protein>
    <recommendedName>
        <fullName evidence="4">Integral membrane protein</fullName>
    </recommendedName>
</protein>
<sequence length="254" mass="28036">MSFFSLPHFPAANTVAEHRKRDYQIAAFTFVTTTICLTMDGYTPQFMQYVLAFFGWLFLIAWLRGECKYVRTQVAVAVTFAVIGEYFASVYMKGYIYRFGNVPAYVPAGHGLVYLTAVALGRSGLFQQHARRIAVFVVSVCGLWVFWGVSAWSQRPDIIGAVLFVVFLGYLFKGRSPMVYLGAFFITSWLEIVGTSAGTWAWAAIDPASHLPQGNPPSGVAAWYCLVDAVAIAGAGPVLHAFTKTALVLQRQRA</sequence>
<reference evidence="2 3" key="1">
    <citation type="submission" date="2020-09" db="EMBL/GenBank/DDBJ databases">
        <title>Methylomonas albis sp. nov. and Methylomonas fluvii sp. nov.: Two cold-adapted methanotrophs from the River Elbe and an amended description of Methylovulum psychrotolerans strain Eb1.</title>
        <authorList>
            <person name="Bussmann I.K."/>
            <person name="Klings K.-W."/>
            <person name="Warnstedt J."/>
            <person name="Hoppert M."/>
            <person name="Saborowski A."/>
            <person name="Horn F."/>
            <person name="Liebner S."/>
        </authorList>
    </citation>
    <scope>NUCLEOTIDE SEQUENCE [LARGE SCALE GENOMIC DNA]</scope>
    <source>
        <strain evidence="2 3">EbA</strain>
    </source>
</reference>
<organism evidence="2 3">
    <name type="scientific">Methylomonas albis</name>
    <dbReference type="NCBI Taxonomy" id="1854563"/>
    <lineage>
        <taxon>Bacteria</taxon>
        <taxon>Pseudomonadati</taxon>
        <taxon>Pseudomonadota</taxon>
        <taxon>Gammaproteobacteria</taxon>
        <taxon>Methylococcales</taxon>
        <taxon>Methylococcaceae</taxon>
        <taxon>Methylomonas</taxon>
    </lineage>
</organism>